<feature type="transmembrane region" description="Helical" evidence="2">
    <location>
        <begin position="54"/>
        <end position="76"/>
    </location>
</feature>
<evidence type="ECO:0000313" key="4">
    <source>
        <dbReference type="Proteomes" id="UP000313359"/>
    </source>
</evidence>
<dbReference type="AlphaFoldDB" id="A0A5C2STC9"/>
<feature type="compositionally biased region" description="Basic and acidic residues" evidence="1">
    <location>
        <begin position="135"/>
        <end position="146"/>
    </location>
</feature>
<evidence type="ECO:0000256" key="2">
    <source>
        <dbReference type="SAM" id="Phobius"/>
    </source>
</evidence>
<evidence type="ECO:0000256" key="1">
    <source>
        <dbReference type="SAM" id="MobiDB-lite"/>
    </source>
</evidence>
<feature type="compositionally biased region" description="Low complexity" evidence="1">
    <location>
        <begin position="116"/>
        <end position="126"/>
    </location>
</feature>
<proteinExistence type="predicted"/>
<dbReference type="EMBL" id="ML122251">
    <property type="protein sequence ID" value="RPD66551.1"/>
    <property type="molecule type" value="Genomic_DNA"/>
</dbReference>
<evidence type="ECO:0000313" key="3">
    <source>
        <dbReference type="EMBL" id="RPD66551.1"/>
    </source>
</evidence>
<dbReference type="OrthoDB" id="2757516at2759"/>
<accession>A0A5C2STC9</accession>
<feature type="region of interest" description="Disordered" evidence="1">
    <location>
        <begin position="82"/>
        <end position="146"/>
    </location>
</feature>
<name>A0A5C2STC9_9APHY</name>
<sequence length="146" mass="15975">MEHLSSYLLTGLALSLSANAITLRVRADPTEESQDPILDGDEENGPDGHLNEPWVVAVAVSVAVIVCLVAGIIIAIKLRQRRRNRNRGRQNYGRTADELAAAGVQGPPYQQAWKGPYASRSSYTRSPSPPSPAHLVEKDRWAPPQR</sequence>
<reference evidence="3" key="1">
    <citation type="journal article" date="2018" name="Genome Biol. Evol.">
        <title>Genomics and development of Lentinus tigrinus, a white-rot wood-decaying mushroom with dimorphic fruiting bodies.</title>
        <authorList>
            <person name="Wu B."/>
            <person name="Xu Z."/>
            <person name="Knudson A."/>
            <person name="Carlson A."/>
            <person name="Chen N."/>
            <person name="Kovaka S."/>
            <person name="LaButti K."/>
            <person name="Lipzen A."/>
            <person name="Pennachio C."/>
            <person name="Riley R."/>
            <person name="Schakwitz W."/>
            <person name="Umezawa K."/>
            <person name="Ohm R.A."/>
            <person name="Grigoriev I.V."/>
            <person name="Nagy L.G."/>
            <person name="Gibbons J."/>
            <person name="Hibbett D."/>
        </authorList>
    </citation>
    <scope>NUCLEOTIDE SEQUENCE [LARGE SCALE GENOMIC DNA]</scope>
    <source>
        <strain evidence="3">ALCF2SS1-6</strain>
    </source>
</reference>
<evidence type="ECO:0008006" key="5">
    <source>
        <dbReference type="Google" id="ProtNLM"/>
    </source>
</evidence>
<keyword evidence="2" id="KW-1133">Transmembrane helix</keyword>
<keyword evidence="2" id="KW-0812">Transmembrane</keyword>
<organism evidence="3 4">
    <name type="scientific">Lentinus tigrinus ALCF2SS1-6</name>
    <dbReference type="NCBI Taxonomy" id="1328759"/>
    <lineage>
        <taxon>Eukaryota</taxon>
        <taxon>Fungi</taxon>
        <taxon>Dikarya</taxon>
        <taxon>Basidiomycota</taxon>
        <taxon>Agaricomycotina</taxon>
        <taxon>Agaricomycetes</taxon>
        <taxon>Polyporales</taxon>
        <taxon>Polyporaceae</taxon>
        <taxon>Lentinus</taxon>
    </lineage>
</organism>
<protein>
    <recommendedName>
        <fullName evidence="5">Transmembrane protein</fullName>
    </recommendedName>
</protein>
<gene>
    <name evidence="3" type="ORF">L227DRAFT_606633</name>
</gene>
<keyword evidence="2" id="KW-0472">Membrane</keyword>
<keyword evidence="4" id="KW-1185">Reference proteome</keyword>
<dbReference type="Proteomes" id="UP000313359">
    <property type="component" value="Unassembled WGS sequence"/>
</dbReference>